<dbReference type="OrthoDB" id="2124108at2759"/>
<sequence>MLDEFANLDIDDEDTSHAREDRMRAAFDKSKLSYAQEQVMTEPGWFDPPLIPPPSKLLIRNIDYSLHNLYLRREYPKALALALSQIGVEESNSFGEGREFQLVDLAIRCALKMGENELAGRLSDKTTKKWSSNVGLATTSAKAYLSASRLRDALRAILTALSIRGPQMTYVLILHRTLESLRNEVGDVGALDSIVSIVSAHIRHRISGGTEPAIIADEASARVWLESCAIMGDDQERLLTLLCRKSSFMNDEAEKSVRTL</sequence>
<name>A0A9Q5N688_SANBA</name>
<accession>A0A9Q5N688</accession>
<evidence type="ECO:0000313" key="1">
    <source>
        <dbReference type="EMBL" id="OCB88997.1"/>
    </source>
</evidence>
<dbReference type="Proteomes" id="UP000757232">
    <property type="component" value="Unassembled WGS sequence"/>
</dbReference>
<keyword evidence="2" id="KW-1185">Reference proteome</keyword>
<dbReference type="AlphaFoldDB" id="A0A9Q5N688"/>
<proteinExistence type="predicted"/>
<evidence type="ECO:0000313" key="2">
    <source>
        <dbReference type="Proteomes" id="UP000757232"/>
    </source>
</evidence>
<gene>
    <name evidence="1" type="ORF">A7U60_g3804</name>
</gene>
<dbReference type="EMBL" id="LNZH02000166">
    <property type="protein sequence ID" value="OCB88997.1"/>
    <property type="molecule type" value="Genomic_DNA"/>
</dbReference>
<reference evidence="1" key="1">
    <citation type="submission" date="2016-06" db="EMBL/GenBank/DDBJ databases">
        <title>Draft Genome sequence of the fungus Inonotus baumii.</title>
        <authorList>
            <person name="Zhu H."/>
            <person name="Lin W."/>
        </authorList>
    </citation>
    <scope>NUCLEOTIDE SEQUENCE</scope>
    <source>
        <strain evidence="1">821</strain>
    </source>
</reference>
<protein>
    <submittedName>
        <fullName evidence="1">Uncharacterized protein</fullName>
    </submittedName>
</protein>
<organism evidence="1 2">
    <name type="scientific">Sanghuangporus baumii</name>
    <name type="common">Phellinus baumii</name>
    <dbReference type="NCBI Taxonomy" id="108892"/>
    <lineage>
        <taxon>Eukaryota</taxon>
        <taxon>Fungi</taxon>
        <taxon>Dikarya</taxon>
        <taxon>Basidiomycota</taxon>
        <taxon>Agaricomycotina</taxon>
        <taxon>Agaricomycetes</taxon>
        <taxon>Hymenochaetales</taxon>
        <taxon>Hymenochaetaceae</taxon>
        <taxon>Sanghuangporus</taxon>
    </lineage>
</organism>
<comment type="caution">
    <text evidence="1">The sequence shown here is derived from an EMBL/GenBank/DDBJ whole genome shotgun (WGS) entry which is preliminary data.</text>
</comment>